<dbReference type="eggNOG" id="COG0854">
    <property type="taxonomic scope" value="Bacteria"/>
</dbReference>
<feature type="binding site" evidence="4">
    <location>
        <position position="100"/>
    </location>
    <ligand>
        <name>1-deoxy-D-xylulose 5-phosphate</name>
        <dbReference type="ChEBI" id="CHEBI:57792"/>
    </ligand>
</feature>
<dbReference type="GO" id="GO:0033856">
    <property type="term" value="F:pyridoxine 5'-phosphate synthase activity"/>
    <property type="evidence" value="ECO:0007669"/>
    <property type="project" value="UniProtKB-UniRule"/>
</dbReference>
<gene>
    <name evidence="4" type="primary">pdxJ</name>
    <name evidence="6" type="ORF">CONE_0394</name>
</gene>
<keyword evidence="1 4" id="KW-0963">Cytoplasm</keyword>
<feature type="active site" description="Proton acceptor" evidence="4">
    <location>
        <position position="70"/>
    </location>
</feature>
<dbReference type="Gene3D" id="3.20.20.70">
    <property type="entry name" value="Aldolase class I"/>
    <property type="match status" value="1"/>
</dbReference>
<dbReference type="PANTHER" id="PTHR30456">
    <property type="entry name" value="PYRIDOXINE 5'-PHOSPHATE SYNTHASE"/>
    <property type="match status" value="1"/>
</dbReference>
<dbReference type="Pfam" id="PF03740">
    <property type="entry name" value="PdxJ"/>
    <property type="match status" value="1"/>
</dbReference>
<dbReference type="PATRIC" id="fig|1208920.3.peg.166"/>
<dbReference type="RefSeq" id="WP_015396879.1">
    <property type="nucleotide sequence ID" value="NC_020299.1"/>
</dbReference>
<evidence type="ECO:0000313" key="7">
    <source>
        <dbReference type="Proteomes" id="UP000011541"/>
    </source>
</evidence>
<dbReference type="EMBL" id="CP003805">
    <property type="protein sequence ID" value="AGF48192.1"/>
    <property type="molecule type" value="Genomic_DNA"/>
</dbReference>
<evidence type="ECO:0000313" key="6">
    <source>
        <dbReference type="EMBL" id="AGF48192.1"/>
    </source>
</evidence>
<evidence type="ECO:0000256" key="2">
    <source>
        <dbReference type="ARBA" id="ARBA00022679"/>
    </source>
</evidence>
<feature type="binding site" evidence="4">
    <location>
        <position position="18"/>
    </location>
    <ligand>
        <name>3-amino-2-oxopropyl phosphate</name>
        <dbReference type="ChEBI" id="CHEBI:57279"/>
    </ligand>
</feature>
<organism evidence="6 7">
    <name type="scientific">Candidatus Kinetoplastidibacterium stringomonadis TCC290E</name>
    <dbReference type="NCBI Taxonomy" id="1208920"/>
    <lineage>
        <taxon>Bacteria</taxon>
        <taxon>Pseudomonadati</taxon>
        <taxon>Pseudomonadota</taxon>
        <taxon>Betaproteobacteria</taxon>
        <taxon>Candidatus Kinetoplastidibacterium</taxon>
    </lineage>
</organism>
<dbReference type="InterPro" id="IPR036130">
    <property type="entry name" value="Pyridoxine-5'_phos_synth"/>
</dbReference>
<comment type="pathway">
    <text evidence="4">Cofactor biosynthesis; pyridoxine 5'-phosphate biosynthesis; pyridoxine 5'-phosphate from D-erythrose 4-phosphate: step 5/5.</text>
</comment>
<dbReference type="NCBIfam" id="NF003623">
    <property type="entry name" value="PRK05265.1-1"/>
    <property type="match status" value="1"/>
</dbReference>
<name>M1LRL6_9PROT</name>
<evidence type="ECO:0000256" key="4">
    <source>
        <dbReference type="HAMAP-Rule" id="MF_00279"/>
    </source>
</evidence>
<dbReference type="NCBIfam" id="NF003625">
    <property type="entry name" value="PRK05265.1-3"/>
    <property type="match status" value="1"/>
</dbReference>
<accession>M1LRL6</accession>
<feature type="binding site" evidence="4">
    <location>
        <position position="7"/>
    </location>
    <ligand>
        <name>3-amino-2-oxopropyl phosphate</name>
        <dbReference type="ChEBI" id="CHEBI:57279"/>
    </ligand>
</feature>
<dbReference type="PANTHER" id="PTHR30456:SF0">
    <property type="entry name" value="PYRIDOXINE 5'-PHOSPHATE SYNTHASE"/>
    <property type="match status" value="1"/>
</dbReference>
<feature type="binding site" evidence="4">
    <location>
        <begin position="212"/>
        <end position="213"/>
    </location>
    <ligand>
        <name>3-amino-2-oxopropyl phosphate</name>
        <dbReference type="ChEBI" id="CHEBI:57279"/>
    </ligand>
</feature>
<comment type="function">
    <text evidence="4">Catalyzes the complicated ring closure reaction between the two acyclic compounds 1-deoxy-D-xylulose-5-phosphate (DXP) and 3-amino-2-oxopropyl phosphate (1-amino-acetone-3-phosphate or AAP) to form pyridoxine 5'-phosphate (PNP) and inorganic phosphate.</text>
</comment>
<dbReference type="STRING" id="1208920.CONE_0394"/>
<dbReference type="SUPFAM" id="SSF63892">
    <property type="entry name" value="Pyridoxine 5'-phosphate synthase"/>
    <property type="match status" value="1"/>
</dbReference>
<dbReference type="CDD" id="cd00003">
    <property type="entry name" value="PNPsynthase"/>
    <property type="match status" value="1"/>
</dbReference>
<dbReference type="HOGENOM" id="CLU_074563_0_0_4"/>
<keyword evidence="2 4" id="KW-0808">Transferase</keyword>
<dbReference type="HAMAP" id="MF_00279">
    <property type="entry name" value="PdxJ"/>
    <property type="match status" value="1"/>
</dbReference>
<dbReference type="GO" id="GO:0008615">
    <property type="term" value="P:pyridoxine biosynthetic process"/>
    <property type="evidence" value="ECO:0007669"/>
    <property type="project" value="UniProtKB-UniRule"/>
</dbReference>
<dbReference type="UniPathway" id="UPA00244">
    <property type="reaction ID" value="UER00313"/>
</dbReference>
<dbReference type="GO" id="GO:0005829">
    <property type="term" value="C:cytosol"/>
    <property type="evidence" value="ECO:0007669"/>
    <property type="project" value="TreeGrafter"/>
</dbReference>
<protein>
    <recommendedName>
        <fullName evidence="4 5">Pyridoxine 5'-phosphate synthase</fullName>
        <shortName evidence="4">PNP synthase</shortName>
        <ecNumber evidence="4 5">2.6.99.2</ecNumber>
    </recommendedName>
</protein>
<comment type="subunit">
    <text evidence="4">Homooctamer; tetramer of dimers.</text>
</comment>
<dbReference type="OrthoDB" id="9806590at2"/>
<feature type="binding site" evidence="4">
    <location>
        <position position="191"/>
    </location>
    <ligand>
        <name>3-amino-2-oxopropyl phosphate</name>
        <dbReference type="ChEBI" id="CHEBI:57279"/>
    </ligand>
</feature>
<keyword evidence="7" id="KW-1185">Reference proteome</keyword>
<evidence type="ECO:0000256" key="5">
    <source>
        <dbReference type="NCBIfam" id="TIGR00559"/>
    </source>
</evidence>
<feature type="binding site" evidence="4">
    <location>
        <position position="50"/>
    </location>
    <ligand>
        <name>1-deoxy-D-xylulose 5-phosphate</name>
        <dbReference type="ChEBI" id="CHEBI:57792"/>
    </ligand>
</feature>
<dbReference type="AlphaFoldDB" id="M1LRL6"/>
<comment type="catalytic activity">
    <reaction evidence="4">
        <text>3-amino-2-oxopropyl phosphate + 1-deoxy-D-xylulose 5-phosphate = pyridoxine 5'-phosphate + phosphate + 2 H2O + H(+)</text>
        <dbReference type="Rhea" id="RHEA:15265"/>
        <dbReference type="ChEBI" id="CHEBI:15377"/>
        <dbReference type="ChEBI" id="CHEBI:15378"/>
        <dbReference type="ChEBI" id="CHEBI:43474"/>
        <dbReference type="ChEBI" id="CHEBI:57279"/>
        <dbReference type="ChEBI" id="CHEBI:57792"/>
        <dbReference type="ChEBI" id="CHEBI:58589"/>
        <dbReference type="EC" id="2.6.99.2"/>
    </reaction>
</comment>
<evidence type="ECO:0000256" key="3">
    <source>
        <dbReference type="ARBA" id="ARBA00023096"/>
    </source>
</evidence>
<dbReference type="Proteomes" id="UP000011541">
    <property type="component" value="Chromosome"/>
</dbReference>
<feature type="binding site" evidence="4">
    <location>
        <position position="45"/>
    </location>
    <ligand>
        <name>1-deoxy-D-xylulose 5-phosphate</name>
        <dbReference type="ChEBI" id="CHEBI:57792"/>
    </ligand>
</feature>
<comment type="subcellular location">
    <subcellularLocation>
        <location evidence="4">Cytoplasm</location>
    </subcellularLocation>
</comment>
<dbReference type="EC" id="2.6.99.2" evidence="4 5"/>
<dbReference type="InterPro" id="IPR013785">
    <property type="entry name" value="Aldolase_TIM"/>
</dbReference>
<keyword evidence="3 4" id="KW-0664">Pyridoxine biosynthesis</keyword>
<dbReference type="InterPro" id="IPR004569">
    <property type="entry name" value="PyrdxlP_synth_PdxJ"/>
</dbReference>
<dbReference type="NCBIfam" id="NF003627">
    <property type="entry name" value="PRK05265.1-5"/>
    <property type="match status" value="1"/>
</dbReference>
<reference evidence="6 7" key="1">
    <citation type="journal article" date="2013" name="Genome Biol. Evol.">
        <title>Genome evolution and phylogenomic analysis of candidatus kinetoplastibacterium, the betaproteobacterial endosymbionts of strigomonas and angomonas.</title>
        <authorList>
            <person name="Alves J.M."/>
            <person name="Serrano M.G."/>
            <person name="Maia da Silva F."/>
            <person name="Voegtly L.J."/>
            <person name="Matveyev A.V."/>
            <person name="Teixeira M.M."/>
            <person name="Camargo E.P."/>
            <person name="Buck G.A."/>
        </authorList>
    </citation>
    <scope>NUCLEOTIDE SEQUENCE [LARGE SCALE GENOMIC DNA]</scope>
    <source>
        <strain evidence="6 7">TCC290E</strain>
    </source>
</reference>
<feature type="active site" description="Proton acceptor" evidence="4">
    <location>
        <position position="43"/>
    </location>
</feature>
<evidence type="ECO:0000256" key="1">
    <source>
        <dbReference type="ARBA" id="ARBA00022490"/>
    </source>
</evidence>
<feature type="site" description="Transition state stabilizer" evidence="4">
    <location>
        <position position="151"/>
    </location>
</feature>
<proteinExistence type="inferred from homology"/>
<comment type="similarity">
    <text evidence="4">Belongs to the PNP synthase family.</text>
</comment>
<feature type="binding site" evidence="4">
    <location>
        <begin position="9"/>
        <end position="10"/>
    </location>
    <ligand>
        <name>1-deoxy-D-xylulose 5-phosphate</name>
        <dbReference type="ChEBI" id="CHEBI:57792"/>
    </ligand>
</feature>
<dbReference type="NCBIfam" id="TIGR00559">
    <property type="entry name" value="pdxJ"/>
    <property type="match status" value="1"/>
</dbReference>
<dbReference type="KEGG" id="kon:CONE_0394"/>
<feature type="active site" description="Proton donor" evidence="4">
    <location>
        <position position="190"/>
    </location>
</feature>
<sequence length="241" mass="26595">MIKLGVNIDHVATIRQQRYTNYPDPLVAAMKAEDAGADLITLHLREDRRHIQDSDVFAIRKILKTKMNLECSLSREIIDIACSVKPNDVCLVPENRSELTTEGGLDVIKYKSNIKGIVDLLNSNGINVSIFIDPDIKQIDAAAKIGVNIVEIHTGKYSDATQKQTKDELFRITEAVSFAKKQGLKVNAGHGLSYDNVANIAAIDGIEELNIGHSIISRALFDGIYNAVVTMKNIILNARNK</sequence>